<dbReference type="PROSITE" id="PS00012">
    <property type="entry name" value="PHOSPHOPANTETHEINE"/>
    <property type="match status" value="1"/>
</dbReference>
<keyword evidence="4" id="KW-0436">Ligase</keyword>
<reference evidence="6 7" key="1">
    <citation type="submission" date="2018-07" db="EMBL/GenBank/DDBJ databases">
        <title>Genomic Encyclopedia of Type Strains, Phase IV (KMG-IV): sequencing the most valuable type-strain genomes for metagenomic binning, comparative biology and taxonomic classification.</title>
        <authorList>
            <person name="Goeker M."/>
        </authorList>
    </citation>
    <scope>NUCLEOTIDE SEQUENCE [LARGE SCALE GENOMIC DNA]</scope>
    <source>
        <strain evidence="6 7">DSM 44290</strain>
    </source>
</reference>
<dbReference type="CDD" id="cd19540">
    <property type="entry name" value="LCL_NRPS-like"/>
    <property type="match status" value="1"/>
</dbReference>
<feature type="domain" description="Carrier" evidence="5">
    <location>
        <begin position="1460"/>
        <end position="1535"/>
    </location>
</feature>
<dbReference type="GO" id="GO:0044550">
    <property type="term" value="P:secondary metabolite biosynthetic process"/>
    <property type="evidence" value="ECO:0007669"/>
    <property type="project" value="TreeGrafter"/>
</dbReference>
<dbReference type="InterPro" id="IPR025110">
    <property type="entry name" value="AMP-bd_C"/>
</dbReference>
<evidence type="ECO:0000313" key="7">
    <source>
        <dbReference type="Proteomes" id="UP000254869"/>
    </source>
</evidence>
<dbReference type="SUPFAM" id="SSF47336">
    <property type="entry name" value="ACP-like"/>
    <property type="match status" value="2"/>
</dbReference>
<dbReference type="InterPro" id="IPR042099">
    <property type="entry name" value="ANL_N_sf"/>
</dbReference>
<dbReference type="Pfam" id="PF00550">
    <property type="entry name" value="PP-binding"/>
    <property type="match status" value="2"/>
</dbReference>
<dbReference type="InterPro" id="IPR001242">
    <property type="entry name" value="Condensation_dom"/>
</dbReference>
<dbReference type="PROSITE" id="PS00455">
    <property type="entry name" value="AMP_BINDING"/>
    <property type="match status" value="1"/>
</dbReference>
<dbReference type="NCBIfam" id="TIGR01746">
    <property type="entry name" value="Thioester-redct"/>
    <property type="match status" value="1"/>
</dbReference>
<dbReference type="STRING" id="1210086.GCA_001613105_05355"/>
<dbReference type="Pfam" id="PF00668">
    <property type="entry name" value="Condensation"/>
    <property type="match status" value="1"/>
</dbReference>
<accession>A0A370HWA4</accession>
<dbReference type="NCBIfam" id="TIGR01733">
    <property type="entry name" value="AA-adenyl-dom"/>
    <property type="match status" value="1"/>
</dbReference>
<dbReference type="InterPro" id="IPR020845">
    <property type="entry name" value="AMP-binding_CS"/>
</dbReference>
<keyword evidence="3" id="KW-0597">Phosphoprotein</keyword>
<gene>
    <name evidence="6" type="ORF">DFR76_11286</name>
</gene>
<dbReference type="Pfam" id="PF13193">
    <property type="entry name" value="AMP-binding_C"/>
    <property type="match status" value="1"/>
</dbReference>
<dbReference type="InterPro" id="IPR006162">
    <property type="entry name" value="Ppantetheine_attach_site"/>
</dbReference>
<dbReference type="GO" id="GO:0008610">
    <property type="term" value="P:lipid biosynthetic process"/>
    <property type="evidence" value="ECO:0007669"/>
    <property type="project" value="UniProtKB-ARBA"/>
</dbReference>
<dbReference type="Pfam" id="PF00501">
    <property type="entry name" value="AMP-binding"/>
    <property type="match status" value="3"/>
</dbReference>
<dbReference type="SUPFAM" id="SSF51735">
    <property type="entry name" value="NAD(P)-binding Rossmann-fold domains"/>
    <property type="match status" value="1"/>
</dbReference>
<dbReference type="Gene3D" id="3.40.50.720">
    <property type="entry name" value="NAD(P)-binding Rossmann-like Domain"/>
    <property type="match status" value="1"/>
</dbReference>
<dbReference type="EMBL" id="QQBC01000012">
    <property type="protein sequence ID" value="RDI62768.1"/>
    <property type="molecule type" value="Genomic_DNA"/>
</dbReference>
<dbReference type="InterPro" id="IPR013120">
    <property type="entry name" value="FAR_NAD-bd"/>
</dbReference>
<sequence>MTNRIVRTRRHKPEARGTAAHTLPYLLSAAVESDPSAPALSCGDRTLTYAELDARSARLARALIARGLGAEDRVILALPRSADAVIALWAVAKSGAAFVPVAPDDAPRWIADSGARLGLTRTDLVGTLTDSIEWLALDSDRCRTELARLSSEPLYHGDRVRRLRADSAACELDDVTVTQAGLTALCSAQIRRTGIDSAARVLHLAPTGSPHAILELLLTFAAGATAVLAPQEITDAAELLRAQRVTHAHLPPALLAELDPTALPELTTLLVDGRACPPDLLDRWSPAREVLPMYGSVETSIAALIDGPISGLSARVLDERLRPVPPGMAGELYLTGVALARGYRNRPGHTAARFIAHPAGRMYRTGDVVRWVTGGDGLPRLQFLGRARPATRLEPNATPRPRVAARYRAPITRSERIVAAAIVDLLGVPRVGVDDDFFDLGGNSLLATRLAGRVGADAGVRVAARTVFEYGTVAALAAAIDRLHHTESAARPRPRERGERVPMALAQQRIWFLARMDPDSAAHNIPIVLRLSGDLDVAALRAALGDLLERHEVLRTVYPEHEGEGYQHILPAARVTVDPEPAHSTETALPQAIAELVGRGFDITREAPLRVRLFRMSENDYVLAVVIHHIAADGFSLAPLTRDLMTAYQARTAAAEPAWAPLPVQYADFALWQREILGAATDSESLLATQLRFWRETLAGLPPLLELPADRPRPPIAGHRGAAHGFEIDARLHRALEALARERGVSLFMLIHAALAVVLARGCDTDDVVVGAPVAGRGEPEFDDLVGMFVNTLVLRTRIDAAEPFTDLLDRVRATDLAAFAHAELPFEQLVAELDPPRSQAHHPLFQVALAFQNFDAQVLRLPGLTVAAVESGDEIATVDLRLTVVPPGPNSTAGLRCSWRYATDLFDPATVAALARQLVAVLRAVVARPQLAVGDLPLLDDAEPGAVLGPEHPVPQWFLPSRLDEQARLRPDATALSCAETSLTYGELARRVNRLARLLIALGIGPGTTVALAMRPSPELVIGLYAILQAGGAYVPVHPDHPAERRAEMIRTAAPLCVLTTARDDIGHTDRAVVQVDRLLNSEVLSGFSNEPVTAAERLRPLRAVDLAYVIFTSGSTGRPKGVAVPHAAIANQTAFLTTEYELTDADTFLQMTPFTFDASMIGFTAPLAVGARLVLASDDGQRDPRYLATTIARHGVTTTNTVPSLLRALLDLAPAGTLSTLRAVWVGGEPLPATTIAHFAAICPGGRLHNLYGPTEATVSITAAEVTGHADGPVPIGRSHWNCRAYVLDSRLHPVPPNSPGELYLAGPQLARGYLGESGRTAERFVADPFGPAGTLMYRTGDRVRRTRDGALEYLGRTDFQLKLRGLRIEPGEVEAALRAHPAVTDAAVAVRAEQLVGYVTGDAADPVEVLTIARKRLPGYMVPAQVLRLPRLPLGPTGKLDRAALPEPHAPAREFRAPATTDERMVAEVFATVLGVDRVGRDDDFFTLGGTSLSAIRIRAALTERLGLDLPLRRLFTYPRVSDLAAALRSDRTPVVGVSDPRADAILDPSIDPADCAPPRRGESATVLLTGATGFLGAFLLRELLEHTSATIYCLVRATDDNAARARILATAERYRLDLDARDHRIVAVAGDLARPRLGLSATRFGELAERIDTILHNGALVNHLEPYARMRAANVDGVTEVLRLAATARVKPVHYVSTVSVLAGSPAAGSPPLGVPDYVMTKWVAEQLITAAAGRGIPTSIHRPGLITGDSRTGVAGTDDAWWTMLRAMLVLGLAPDFSAGEIEMVPVDHVAAAIVRRLGDAGATYHLVPPHPTPLRALVTEIHRRGYRLELVEPQYFREVLTTTAEQRAVTGDDTLARSAALSINFGGGVGSAAPAPALDPEPTIVVCPTVDAVTLGRYFDHFVDVGFFPAPRAMAETVL</sequence>
<dbReference type="Gene3D" id="3.30.559.10">
    <property type="entry name" value="Chloramphenicol acetyltransferase-like domain"/>
    <property type="match status" value="1"/>
</dbReference>
<keyword evidence="2" id="KW-0596">Phosphopantetheine</keyword>
<feature type="domain" description="Carrier" evidence="5">
    <location>
        <begin position="409"/>
        <end position="484"/>
    </location>
</feature>
<comment type="caution">
    <text evidence="6">The sequence shown here is derived from an EMBL/GenBank/DDBJ whole genome shotgun (WGS) entry which is preliminary data.</text>
</comment>
<dbReference type="InterPro" id="IPR045851">
    <property type="entry name" value="AMP-bd_C_sf"/>
</dbReference>
<organism evidence="6 7">
    <name type="scientific">Nocardia pseudobrasiliensis</name>
    <dbReference type="NCBI Taxonomy" id="45979"/>
    <lineage>
        <taxon>Bacteria</taxon>
        <taxon>Bacillati</taxon>
        <taxon>Actinomycetota</taxon>
        <taxon>Actinomycetes</taxon>
        <taxon>Mycobacteriales</taxon>
        <taxon>Nocardiaceae</taxon>
        <taxon>Nocardia</taxon>
    </lineage>
</organism>
<proteinExistence type="predicted"/>
<protein>
    <submittedName>
        <fullName evidence="6">Amino acid adenylation domain-containing protein/thioester reductase-like protein</fullName>
    </submittedName>
</protein>
<dbReference type="Proteomes" id="UP000254869">
    <property type="component" value="Unassembled WGS sequence"/>
</dbReference>
<dbReference type="CDD" id="cd05930">
    <property type="entry name" value="A_NRPS"/>
    <property type="match status" value="1"/>
</dbReference>
<dbReference type="InterPro" id="IPR010071">
    <property type="entry name" value="AA_adenyl_dom"/>
</dbReference>
<dbReference type="InterPro" id="IPR000873">
    <property type="entry name" value="AMP-dep_synth/lig_dom"/>
</dbReference>
<dbReference type="SUPFAM" id="SSF56801">
    <property type="entry name" value="Acetyl-CoA synthetase-like"/>
    <property type="match status" value="2"/>
</dbReference>
<dbReference type="InterPro" id="IPR010080">
    <property type="entry name" value="Thioester_reductase-like_dom"/>
</dbReference>
<evidence type="ECO:0000256" key="4">
    <source>
        <dbReference type="ARBA" id="ARBA00022598"/>
    </source>
</evidence>
<evidence type="ECO:0000256" key="3">
    <source>
        <dbReference type="ARBA" id="ARBA00022553"/>
    </source>
</evidence>
<dbReference type="Pfam" id="PF07993">
    <property type="entry name" value="NAD_binding_4"/>
    <property type="match status" value="1"/>
</dbReference>
<dbReference type="Gene3D" id="3.40.50.980">
    <property type="match status" value="2"/>
</dbReference>
<dbReference type="InterPro" id="IPR036736">
    <property type="entry name" value="ACP-like_sf"/>
</dbReference>
<dbReference type="FunFam" id="3.40.50.12780:FF:000012">
    <property type="entry name" value="Non-ribosomal peptide synthetase"/>
    <property type="match status" value="1"/>
</dbReference>
<dbReference type="UniPathway" id="UPA00011"/>
<dbReference type="SMART" id="SM00823">
    <property type="entry name" value="PKS_PP"/>
    <property type="match status" value="2"/>
</dbReference>
<dbReference type="FunFam" id="3.40.50.980:FF:000001">
    <property type="entry name" value="Non-ribosomal peptide synthetase"/>
    <property type="match status" value="1"/>
</dbReference>
<comment type="cofactor">
    <cofactor evidence="1">
        <name>pantetheine 4'-phosphate</name>
        <dbReference type="ChEBI" id="CHEBI:47942"/>
    </cofactor>
</comment>
<dbReference type="GO" id="GO:0043041">
    <property type="term" value="P:amino acid activation for nonribosomal peptide biosynthetic process"/>
    <property type="evidence" value="ECO:0007669"/>
    <property type="project" value="TreeGrafter"/>
</dbReference>
<dbReference type="PANTHER" id="PTHR45527:SF1">
    <property type="entry name" value="FATTY ACID SYNTHASE"/>
    <property type="match status" value="1"/>
</dbReference>
<evidence type="ECO:0000256" key="1">
    <source>
        <dbReference type="ARBA" id="ARBA00001957"/>
    </source>
</evidence>
<evidence type="ECO:0000259" key="5">
    <source>
        <dbReference type="PROSITE" id="PS50075"/>
    </source>
</evidence>
<dbReference type="GO" id="GO:0016874">
    <property type="term" value="F:ligase activity"/>
    <property type="evidence" value="ECO:0007669"/>
    <property type="project" value="UniProtKB-KW"/>
</dbReference>
<dbReference type="InterPro" id="IPR009081">
    <property type="entry name" value="PP-bd_ACP"/>
</dbReference>
<dbReference type="GO" id="GO:0005737">
    <property type="term" value="C:cytoplasm"/>
    <property type="evidence" value="ECO:0007669"/>
    <property type="project" value="TreeGrafter"/>
</dbReference>
<dbReference type="CDD" id="cd05235">
    <property type="entry name" value="SDR_e1"/>
    <property type="match status" value="1"/>
</dbReference>
<dbReference type="PROSITE" id="PS50075">
    <property type="entry name" value="CARRIER"/>
    <property type="match status" value="2"/>
</dbReference>
<dbReference type="SUPFAM" id="SSF52777">
    <property type="entry name" value="CoA-dependent acyltransferases"/>
    <property type="match status" value="2"/>
</dbReference>
<name>A0A370HWA4_9NOCA</name>
<dbReference type="PANTHER" id="PTHR45527">
    <property type="entry name" value="NONRIBOSOMAL PEPTIDE SYNTHETASE"/>
    <property type="match status" value="1"/>
</dbReference>
<keyword evidence="7" id="KW-1185">Reference proteome</keyword>
<dbReference type="Gene3D" id="3.30.559.30">
    <property type="entry name" value="Nonribosomal peptide synthetase, condensation domain"/>
    <property type="match status" value="1"/>
</dbReference>
<dbReference type="Gene3D" id="2.30.38.10">
    <property type="entry name" value="Luciferase, Domain 3"/>
    <property type="match status" value="1"/>
</dbReference>
<evidence type="ECO:0000256" key="2">
    <source>
        <dbReference type="ARBA" id="ARBA00022450"/>
    </source>
</evidence>
<dbReference type="InterPro" id="IPR023213">
    <property type="entry name" value="CAT-like_dom_sf"/>
</dbReference>
<dbReference type="Gene3D" id="1.10.1200.10">
    <property type="entry name" value="ACP-like"/>
    <property type="match status" value="2"/>
</dbReference>
<dbReference type="InterPro" id="IPR036291">
    <property type="entry name" value="NAD(P)-bd_dom_sf"/>
</dbReference>
<evidence type="ECO:0000313" key="6">
    <source>
        <dbReference type="EMBL" id="RDI62768.1"/>
    </source>
</evidence>
<dbReference type="InterPro" id="IPR020806">
    <property type="entry name" value="PKS_PP-bd"/>
</dbReference>
<dbReference type="GO" id="GO:0031177">
    <property type="term" value="F:phosphopantetheine binding"/>
    <property type="evidence" value="ECO:0007669"/>
    <property type="project" value="InterPro"/>
</dbReference>
<dbReference type="Gene3D" id="3.40.50.12780">
    <property type="entry name" value="N-terminal domain of ligase-like"/>
    <property type="match status" value="2"/>
</dbReference>
<dbReference type="Gene3D" id="3.30.300.30">
    <property type="match status" value="1"/>
</dbReference>